<reference evidence="1" key="1">
    <citation type="submission" date="2022-06" db="EMBL/GenBank/DDBJ databases">
        <title>Vallitalea longa sp. nov., an anaerobic bacterium isolated from marine sediment.</title>
        <authorList>
            <person name="Hirano S."/>
            <person name="Terahara T."/>
            <person name="Mori K."/>
            <person name="Hamada M."/>
            <person name="Matsumoto R."/>
            <person name="Kobayashi T."/>
        </authorList>
    </citation>
    <scope>NUCLEOTIDE SEQUENCE</scope>
    <source>
        <strain evidence="1">SH18-1</strain>
    </source>
</reference>
<keyword evidence="2" id="KW-1185">Reference proteome</keyword>
<gene>
    <name evidence="1" type="ORF">SH1V18_03890</name>
</gene>
<accession>A0A9W5Y9L3</accession>
<evidence type="ECO:0000313" key="1">
    <source>
        <dbReference type="EMBL" id="GKX27909.1"/>
    </source>
</evidence>
<dbReference type="AlphaFoldDB" id="A0A9W5Y9L3"/>
<name>A0A9W5Y9L3_9FIRM</name>
<dbReference type="EMBL" id="BRLB01000001">
    <property type="protein sequence ID" value="GKX27909.1"/>
    <property type="molecule type" value="Genomic_DNA"/>
</dbReference>
<sequence>MIIEYFFCCYFNMSADYSEIEDLVNEFKEIEIEEYIIDLEKELTEIVNTKNWNVIIEIAHDSGGRLLSSNKAEMLSIFLLKFIKGDTNINVQDLYEEF</sequence>
<protein>
    <submittedName>
        <fullName evidence="1">Uncharacterized protein</fullName>
    </submittedName>
</protein>
<proteinExistence type="predicted"/>
<dbReference type="RefSeq" id="WP_281811675.1">
    <property type="nucleotide sequence ID" value="NZ_BRLB01000001.1"/>
</dbReference>
<evidence type="ECO:0000313" key="2">
    <source>
        <dbReference type="Proteomes" id="UP001144256"/>
    </source>
</evidence>
<comment type="caution">
    <text evidence="1">The sequence shown here is derived from an EMBL/GenBank/DDBJ whole genome shotgun (WGS) entry which is preliminary data.</text>
</comment>
<organism evidence="1 2">
    <name type="scientific">Vallitalea longa</name>
    <dbReference type="NCBI Taxonomy" id="2936439"/>
    <lineage>
        <taxon>Bacteria</taxon>
        <taxon>Bacillati</taxon>
        <taxon>Bacillota</taxon>
        <taxon>Clostridia</taxon>
        <taxon>Lachnospirales</taxon>
        <taxon>Vallitaleaceae</taxon>
        <taxon>Vallitalea</taxon>
    </lineage>
</organism>
<dbReference type="Proteomes" id="UP001144256">
    <property type="component" value="Unassembled WGS sequence"/>
</dbReference>